<protein>
    <submittedName>
        <fullName evidence="1">Uncharacterized protein</fullName>
    </submittedName>
</protein>
<reference evidence="1 2" key="1">
    <citation type="journal article" date="2011" name="Science">
        <title>The Selaginella genome identifies genetic changes associated with the evolution of vascular plants.</title>
        <authorList>
            <person name="Banks J.A."/>
            <person name="Nishiyama T."/>
            <person name="Hasebe M."/>
            <person name="Bowman J.L."/>
            <person name="Gribskov M."/>
            <person name="dePamphilis C."/>
            <person name="Albert V.A."/>
            <person name="Aono N."/>
            <person name="Aoyama T."/>
            <person name="Ambrose B.A."/>
            <person name="Ashton N.W."/>
            <person name="Axtell M.J."/>
            <person name="Barker E."/>
            <person name="Barker M.S."/>
            <person name="Bennetzen J.L."/>
            <person name="Bonawitz N.D."/>
            <person name="Chapple C."/>
            <person name="Cheng C."/>
            <person name="Correa L.G."/>
            <person name="Dacre M."/>
            <person name="DeBarry J."/>
            <person name="Dreyer I."/>
            <person name="Elias M."/>
            <person name="Engstrom E.M."/>
            <person name="Estelle M."/>
            <person name="Feng L."/>
            <person name="Finet C."/>
            <person name="Floyd S.K."/>
            <person name="Frommer W.B."/>
            <person name="Fujita T."/>
            <person name="Gramzow L."/>
            <person name="Gutensohn M."/>
            <person name="Harholt J."/>
            <person name="Hattori M."/>
            <person name="Heyl A."/>
            <person name="Hirai T."/>
            <person name="Hiwatashi Y."/>
            <person name="Ishikawa M."/>
            <person name="Iwata M."/>
            <person name="Karol K.G."/>
            <person name="Koehler B."/>
            <person name="Kolukisaoglu U."/>
            <person name="Kubo M."/>
            <person name="Kurata T."/>
            <person name="Lalonde S."/>
            <person name="Li K."/>
            <person name="Li Y."/>
            <person name="Litt A."/>
            <person name="Lyons E."/>
            <person name="Manning G."/>
            <person name="Maruyama T."/>
            <person name="Michael T.P."/>
            <person name="Mikami K."/>
            <person name="Miyazaki S."/>
            <person name="Morinaga S."/>
            <person name="Murata T."/>
            <person name="Mueller-Roeber B."/>
            <person name="Nelson D.R."/>
            <person name="Obara M."/>
            <person name="Oguri Y."/>
            <person name="Olmstead R.G."/>
            <person name="Onodera N."/>
            <person name="Petersen B.L."/>
            <person name="Pils B."/>
            <person name="Prigge M."/>
            <person name="Rensing S.A."/>
            <person name="Riano-Pachon D.M."/>
            <person name="Roberts A.W."/>
            <person name="Sato Y."/>
            <person name="Scheller H.V."/>
            <person name="Schulz B."/>
            <person name="Schulz C."/>
            <person name="Shakirov E.V."/>
            <person name="Shibagaki N."/>
            <person name="Shinohara N."/>
            <person name="Shippen D.E."/>
            <person name="Soerensen I."/>
            <person name="Sotooka R."/>
            <person name="Sugimoto N."/>
            <person name="Sugita M."/>
            <person name="Sumikawa N."/>
            <person name="Tanurdzic M."/>
            <person name="Theissen G."/>
            <person name="Ulvskov P."/>
            <person name="Wakazuki S."/>
            <person name="Weng J.K."/>
            <person name="Willats W.W."/>
            <person name="Wipf D."/>
            <person name="Wolf P.G."/>
            <person name="Yang L."/>
            <person name="Zimmer A.D."/>
            <person name="Zhu Q."/>
            <person name="Mitros T."/>
            <person name="Hellsten U."/>
            <person name="Loque D."/>
            <person name="Otillar R."/>
            <person name="Salamov A."/>
            <person name="Schmutz J."/>
            <person name="Shapiro H."/>
            <person name="Lindquist E."/>
            <person name="Lucas S."/>
            <person name="Rokhsar D."/>
            <person name="Grigoriev I.V."/>
        </authorList>
    </citation>
    <scope>NUCLEOTIDE SEQUENCE [LARGE SCALE GENOMIC DNA]</scope>
</reference>
<name>D8QMK5_SELML</name>
<sequence length="136" mass="15214">MELVAKLAAFECFSKRGCRNLVAQLYYHDKTYGVIIPCQVCSYQILARFSPLGNLCEQLNLEGVKENQVLLQQQQQQLFEVTRTSDHPSYCWCEVGDMQGQGWQAAHPKGVAIVAQNRGVALCPVAVCMLGQFQCL</sequence>
<organism evidence="2">
    <name type="scientific">Selaginella moellendorffii</name>
    <name type="common">Spikemoss</name>
    <dbReference type="NCBI Taxonomy" id="88036"/>
    <lineage>
        <taxon>Eukaryota</taxon>
        <taxon>Viridiplantae</taxon>
        <taxon>Streptophyta</taxon>
        <taxon>Embryophyta</taxon>
        <taxon>Tracheophyta</taxon>
        <taxon>Lycopodiopsida</taxon>
        <taxon>Selaginellales</taxon>
        <taxon>Selaginellaceae</taxon>
        <taxon>Selaginella</taxon>
    </lineage>
</organism>
<dbReference type="AlphaFoldDB" id="D8QMK5"/>
<dbReference type="EMBL" id="GL377565">
    <property type="protein sequence ID" value="EFJ38592.1"/>
    <property type="molecule type" value="Genomic_DNA"/>
</dbReference>
<dbReference type="Proteomes" id="UP000001514">
    <property type="component" value="Unassembled WGS sequence"/>
</dbReference>
<keyword evidence="2" id="KW-1185">Reference proteome</keyword>
<dbReference type="InParanoid" id="D8QMK5"/>
<proteinExistence type="predicted"/>
<evidence type="ECO:0000313" key="1">
    <source>
        <dbReference type="EMBL" id="EFJ38592.1"/>
    </source>
</evidence>
<gene>
    <name evidence="1" type="ORF">SELMODRAFT_402641</name>
</gene>
<evidence type="ECO:0000313" key="2">
    <source>
        <dbReference type="Proteomes" id="UP000001514"/>
    </source>
</evidence>
<dbReference type="HOGENOM" id="CLU_1878987_0_0_1"/>
<accession>D8QMK5</accession>
<dbReference type="Gramene" id="EFJ38592">
    <property type="protein sequence ID" value="EFJ38592"/>
    <property type="gene ID" value="SELMODRAFT_402641"/>
</dbReference>
<dbReference type="KEGG" id="smo:SELMODRAFT_402641"/>